<dbReference type="PANTHER" id="PTHR11851:SF224">
    <property type="entry name" value="PROCESSING PROTEASE"/>
    <property type="match status" value="1"/>
</dbReference>
<dbReference type="InterPro" id="IPR050361">
    <property type="entry name" value="MPP/UQCRC_Complex"/>
</dbReference>
<dbReference type="InterPro" id="IPR011765">
    <property type="entry name" value="Pept_M16_N"/>
</dbReference>
<gene>
    <name evidence="3" type="ORF">ACFSQ3_08145</name>
</gene>
<dbReference type="InterPro" id="IPR011249">
    <property type="entry name" value="Metalloenz_LuxS/M16"/>
</dbReference>
<reference evidence="4" key="1">
    <citation type="journal article" date="2019" name="Int. J. Syst. Evol. Microbiol.">
        <title>The Global Catalogue of Microorganisms (GCM) 10K type strain sequencing project: providing services to taxonomists for standard genome sequencing and annotation.</title>
        <authorList>
            <consortium name="The Broad Institute Genomics Platform"/>
            <consortium name="The Broad Institute Genome Sequencing Center for Infectious Disease"/>
            <person name="Wu L."/>
            <person name="Ma J."/>
        </authorList>
    </citation>
    <scope>NUCLEOTIDE SEQUENCE [LARGE SCALE GENOMIC DNA]</scope>
    <source>
        <strain evidence="4">KCTC 42248</strain>
    </source>
</reference>
<protein>
    <submittedName>
        <fullName evidence="3">M16 family metallopeptidase</fullName>
    </submittedName>
</protein>
<keyword evidence="4" id="KW-1185">Reference proteome</keyword>
<organism evidence="3 4">
    <name type="scientific">Sphingobacterium corticis</name>
    <dbReference type="NCBI Taxonomy" id="1812823"/>
    <lineage>
        <taxon>Bacteria</taxon>
        <taxon>Pseudomonadati</taxon>
        <taxon>Bacteroidota</taxon>
        <taxon>Sphingobacteriia</taxon>
        <taxon>Sphingobacteriales</taxon>
        <taxon>Sphingobacteriaceae</taxon>
        <taxon>Sphingobacterium</taxon>
    </lineage>
</organism>
<evidence type="ECO:0000259" key="2">
    <source>
        <dbReference type="Pfam" id="PF05193"/>
    </source>
</evidence>
<evidence type="ECO:0000313" key="3">
    <source>
        <dbReference type="EMBL" id="MFD2598922.1"/>
    </source>
</evidence>
<dbReference type="SUPFAM" id="SSF63411">
    <property type="entry name" value="LuxS/MPP-like metallohydrolase"/>
    <property type="match status" value="2"/>
</dbReference>
<accession>A0ABW5NL09</accession>
<proteinExistence type="predicted"/>
<dbReference type="Pfam" id="PF05193">
    <property type="entry name" value="Peptidase_M16_C"/>
    <property type="match status" value="1"/>
</dbReference>
<dbReference type="PANTHER" id="PTHR11851">
    <property type="entry name" value="METALLOPROTEASE"/>
    <property type="match status" value="1"/>
</dbReference>
<dbReference type="RefSeq" id="WP_380869050.1">
    <property type="nucleotide sequence ID" value="NZ_JBHUMA010000006.1"/>
</dbReference>
<dbReference type="EMBL" id="JBHUMA010000006">
    <property type="protein sequence ID" value="MFD2598922.1"/>
    <property type="molecule type" value="Genomic_DNA"/>
</dbReference>
<dbReference type="InterPro" id="IPR007863">
    <property type="entry name" value="Peptidase_M16_C"/>
</dbReference>
<evidence type="ECO:0000313" key="4">
    <source>
        <dbReference type="Proteomes" id="UP001597393"/>
    </source>
</evidence>
<feature type="domain" description="Peptidase M16 N-terminal" evidence="1">
    <location>
        <begin position="68"/>
        <end position="173"/>
    </location>
</feature>
<dbReference type="Gene3D" id="3.30.830.10">
    <property type="entry name" value="Metalloenzyme, LuxS/M16 peptidase-like"/>
    <property type="match status" value="2"/>
</dbReference>
<comment type="caution">
    <text evidence="3">The sequence shown here is derived from an EMBL/GenBank/DDBJ whole genome shotgun (WGS) entry which is preliminary data.</text>
</comment>
<sequence length="430" mass="49107">MLNRTVAPAAYEIQGMWLVEPQSYIWNNGLCVFTFHAPDQPLVKAEFVFKNVFDSQKEDPLQNMALSAMMREGTSKMSSAEIAEAVDYYGAYLVPEFSFDYTSFTLYTLSKYVDQVLPILHEIFIDAQLPESELLTYKRTNKHSLQISLEKNEFIAKRAFYQQLFGENRYGRVTIESSLDALNREELHRLMFSQMRPENCTLFLSGNVSEELLQQTNNYFGERWSSLKNIESKPSETSFRPMSAYSTDLIYQERVHSLQSAIRLGSWGLQRTNPEFPALQFVNTLFGGYFGSRLMRNIREDKGYTYGISSSVVSFQHVGMIAIATQVGAEVTQSALDEIKKEMDVLQDKLADDGEVSLVKNYLLGAMLGSLESIFSHADKFKAVYYAGLDLDYYPYYAQVIHEMDAIKVRDIAGKYLQYDAMAKVIVGKM</sequence>
<dbReference type="Pfam" id="PF00675">
    <property type="entry name" value="Peptidase_M16"/>
    <property type="match status" value="1"/>
</dbReference>
<evidence type="ECO:0000259" key="1">
    <source>
        <dbReference type="Pfam" id="PF00675"/>
    </source>
</evidence>
<dbReference type="Proteomes" id="UP001597393">
    <property type="component" value="Unassembled WGS sequence"/>
</dbReference>
<name>A0ABW5NL09_9SPHI</name>
<feature type="domain" description="Peptidase M16 C-terminal" evidence="2">
    <location>
        <begin position="182"/>
        <end position="362"/>
    </location>
</feature>